<feature type="non-terminal residue" evidence="2">
    <location>
        <position position="1"/>
    </location>
</feature>
<sequence>VLIATSDLEAVQRVETMMVDGILVDIKIVEEGSNALGEDACLYEEESLTEVSQSDDEAGYDDPEVRRNVNFLVDNMVGEMEEENQQPHKKYDNPMFEAGPDV</sequence>
<keyword evidence="3" id="KW-1185">Reference proteome</keyword>
<feature type="region of interest" description="Disordered" evidence="1">
    <location>
        <begin position="80"/>
        <end position="102"/>
    </location>
</feature>
<proteinExistence type="predicted"/>
<dbReference type="AlphaFoldDB" id="A0A392SLW7"/>
<evidence type="ECO:0000256" key="1">
    <source>
        <dbReference type="SAM" id="MobiDB-lite"/>
    </source>
</evidence>
<reference evidence="2 3" key="1">
    <citation type="journal article" date="2018" name="Front. Plant Sci.">
        <title>Red Clover (Trifolium pratense) and Zigzag Clover (T. medium) - A Picture of Genomic Similarities and Differences.</title>
        <authorList>
            <person name="Dluhosova J."/>
            <person name="Istvanek J."/>
            <person name="Nedelnik J."/>
            <person name="Repkova J."/>
        </authorList>
    </citation>
    <scope>NUCLEOTIDE SEQUENCE [LARGE SCALE GENOMIC DNA]</scope>
    <source>
        <strain evidence="3">cv. 10/8</strain>
        <tissue evidence="2">Leaf</tissue>
    </source>
</reference>
<name>A0A392SLW7_9FABA</name>
<evidence type="ECO:0000313" key="2">
    <source>
        <dbReference type="EMBL" id="MCI48975.1"/>
    </source>
</evidence>
<evidence type="ECO:0000313" key="3">
    <source>
        <dbReference type="Proteomes" id="UP000265520"/>
    </source>
</evidence>
<comment type="caution">
    <text evidence="2">The sequence shown here is derived from an EMBL/GenBank/DDBJ whole genome shotgun (WGS) entry which is preliminary data.</text>
</comment>
<dbReference type="Proteomes" id="UP000265520">
    <property type="component" value="Unassembled WGS sequence"/>
</dbReference>
<organism evidence="2 3">
    <name type="scientific">Trifolium medium</name>
    <dbReference type="NCBI Taxonomy" id="97028"/>
    <lineage>
        <taxon>Eukaryota</taxon>
        <taxon>Viridiplantae</taxon>
        <taxon>Streptophyta</taxon>
        <taxon>Embryophyta</taxon>
        <taxon>Tracheophyta</taxon>
        <taxon>Spermatophyta</taxon>
        <taxon>Magnoliopsida</taxon>
        <taxon>eudicotyledons</taxon>
        <taxon>Gunneridae</taxon>
        <taxon>Pentapetalae</taxon>
        <taxon>rosids</taxon>
        <taxon>fabids</taxon>
        <taxon>Fabales</taxon>
        <taxon>Fabaceae</taxon>
        <taxon>Papilionoideae</taxon>
        <taxon>50 kb inversion clade</taxon>
        <taxon>NPAAA clade</taxon>
        <taxon>Hologalegina</taxon>
        <taxon>IRL clade</taxon>
        <taxon>Trifolieae</taxon>
        <taxon>Trifolium</taxon>
    </lineage>
</organism>
<feature type="non-terminal residue" evidence="2">
    <location>
        <position position="102"/>
    </location>
</feature>
<protein>
    <submittedName>
        <fullName evidence="2">DUF4283 domain protein</fullName>
    </submittedName>
</protein>
<dbReference type="EMBL" id="LXQA010394052">
    <property type="protein sequence ID" value="MCI48975.1"/>
    <property type="molecule type" value="Genomic_DNA"/>
</dbReference>
<accession>A0A392SLW7</accession>